<feature type="transmembrane region" description="Helical" evidence="5">
    <location>
        <begin position="98"/>
        <end position="119"/>
    </location>
</feature>
<dbReference type="AlphaFoldDB" id="A0A066U294"/>
<dbReference type="PANTHER" id="PTHR43066">
    <property type="entry name" value="RHOMBOID-RELATED PROTEIN"/>
    <property type="match status" value="1"/>
</dbReference>
<evidence type="ECO:0000256" key="2">
    <source>
        <dbReference type="ARBA" id="ARBA00022692"/>
    </source>
</evidence>
<dbReference type="Gene3D" id="1.20.1540.10">
    <property type="entry name" value="Rhomboid-like"/>
    <property type="match status" value="1"/>
</dbReference>
<comment type="subcellular location">
    <subcellularLocation>
        <location evidence="1">Membrane</location>
        <topology evidence="1">Multi-pass membrane protein</topology>
    </subcellularLocation>
</comment>
<proteinExistence type="predicted"/>
<dbReference type="eggNOG" id="COG0705">
    <property type="taxonomic scope" value="Bacteria"/>
</dbReference>
<dbReference type="InterPro" id="IPR035952">
    <property type="entry name" value="Rhomboid-like_sf"/>
</dbReference>
<dbReference type="EMBL" id="JMQI01000064">
    <property type="protein sequence ID" value="KDN18219.1"/>
    <property type="molecule type" value="Genomic_DNA"/>
</dbReference>
<dbReference type="GO" id="GO:0016020">
    <property type="term" value="C:membrane"/>
    <property type="evidence" value="ECO:0007669"/>
    <property type="project" value="UniProtKB-SubCell"/>
</dbReference>
<feature type="transmembrane region" description="Helical" evidence="5">
    <location>
        <begin position="125"/>
        <end position="144"/>
    </location>
</feature>
<evidence type="ECO:0000256" key="3">
    <source>
        <dbReference type="ARBA" id="ARBA00022989"/>
    </source>
</evidence>
<dbReference type="Pfam" id="PF01694">
    <property type="entry name" value="Rhomboid"/>
    <property type="match status" value="1"/>
</dbReference>
<evidence type="ECO:0000313" key="7">
    <source>
        <dbReference type="EMBL" id="KDN18219.1"/>
    </source>
</evidence>
<protein>
    <recommendedName>
        <fullName evidence="6">Peptidase S54 rhomboid domain-containing protein</fullName>
    </recommendedName>
</protein>
<feature type="transmembrane region" description="Helical" evidence="5">
    <location>
        <begin position="179"/>
        <end position="199"/>
    </location>
</feature>
<gene>
    <name evidence="7" type="ORF">DV20_30715</name>
</gene>
<comment type="caution">
    <text evidence="7">The sequence shown here is derived from an EMBL/GenBank/DDBJ whole genome shotgun (WGS) entry which is preliminary data.</text>
</comment>
<dbReference type="Proteomes" id="UP000027345">
    <property type="component" value="Unassembled WGS sequence"/>
</dbReference>
<dbReference type="PANTHER" id="PTHR43066:SF5">
    <property type="entry name" value="RHOMBOID-LIKE PROTEIN 11, CHLOROPLASTIC-RELATED"/>
    <property type="match status" value="1"/>
</dbReference>
<keyword evidence="4 5" id="KW-0472">Membrane</keyword>
<dbReference type="InterPro" id="IPR022764">
    <property type="entry name" value="Peptidase_S54_rhomboid_dom"/>
</dbReference>
<feature type="transmembrane region" description="Helical" evidence="5">
    <location>
        <begin position="21"/>
        <end position="40"/>
    </location>
</feature>
<feature type="transmembrane region" description="Helical" evidence="5">
    <location>
        <begin position="72"/>
        <end position="91"/>
    </location>
</feature>
<dbReference type="OrthoDB" id="3390953at2"/>
<keyword evidence="2 5" id="KW-0812">Transmembrane</keyword>
<sequence length="201" mass="21862">MTTRTASRNPFVALAPVRRRPYLTAVIFAVTLACGIAQLVHPPLYDAMHRDAARIDAGEWYRLVTGMFFQDAWAFGLVFNLAWLAVFGILAERVFGRVRWLVLYFTCGLFGQVMSYVWLNPVGAGNSMCTAGLIGGLAAVAMVASRRYGVVLPVQFRIMAFAVPVLAVADTLVHDNHGLPALLGLALGFLLLPAPVQVAQQ</sequence>
<reference evidence="7 8" key="1">
    <citation type="submission" date="2014-05" db="EMBL/GenBank/DDBJ databases">
        <title>Draft genome sequence of Amycolatopsis rifamycinica DSM 46095.</title>
        <authorList>
            <person name="Lal R."/>
            <person name="Saxena A."/>
            <person name="Kumari R."/>
            <person name="Mukherjee U."/>
            <person name="Singh P."/>
            <person name="Sangwan N."/>
            <person name="Mahato N.K."/>
        </authorList>
    </citation>
    <scope>NUCLEOTIDE SEQUENCE [LARGE SCALE GENOMIC DNA]</scope>
    <source>
        <strain evidence="7 8">DSM 46095</strain>
    </source>
</reference>
<dbReference type="PROSITE" id="PS51257">
    <property type="entry name" value="PROKAR_LIPOPROTEIN"/>
    <property type="match status" value="1"/>
</dbReference>
<evidence type="ECO:0000313" key="8">
    <source>
        <dbReference type="Proteomes" id="UP000027345"/>
    </source>
</evidence>
<feature type="transmembrane region" description="Helical" evidence="5">
    <location>
        <begin position="156"/>
        <end position="173"/>
    </location>
</feature>
<evidence type="ECO:0000256" key="5">
    <source>
        <dbReference type="SAM" id="Phobius"/>
    </source>
</evidence>
<feature type="domain" description="Peptidase S54 rhomboid" evidence="6">
    <location>
        <begin position="58"/>
        <end position="191"/>
    </location>
</feature>
<dbReference type="GO" id="GO:0004252">
    <property type="term" value="F:serine-type endopeptidase activity"/>
    <property type="evidence" value="ECO:0007669"/>
    <property type="project" value="InterPro"/>
</dbReference>
<dbReference type="RefSeq" id="WP_043786308.1">
    <property type="nucleotide sequence ID" value="NZ_JMQI01000064.1"/>
</dbReference>
<accession>A0A066U294</accession>
<evidence type="ECO:0000256" key="4">
    <source>
        <dbReference type="ARBA" id="ARBA00023136"/>
    </source>
</evidence>
<keyword evidence="8" id="KW-1185">Reference proteome</keyword>
<name>A0A066U294_9PSEU</name>
<organism evidence="7 8">
    <name type="scientific">Amycolatopsis rifamycinica</name>
    <dbReference type="NCBI Taxonomy" id="287986"/>
    <lineage>
        <taxon>Bacteria</taxon>
        <taxon>Bacillati</taxon>
        <taxon>Actinomycetota</taxon>
        <taxon>Actinomycetes</taxon>
        <taxon>Pseudonocardiales</taxon>
        <taxon>Pseudonocardiaceae</taxon>
        <taxon>Amycolatopsis</taxon>
    </lineage>
</organism>
<keyword evidence="3 5" id="KW-1133">Transmembrane helix</keyword>
<dbReference type="STRING" id="287986.DV20_30715"/>
<evidence type="ECO:0000259" key="6">
    <source>
        <dbReference type="Pfam" id="PF01694"/>
    </source>
</evidence>
<dbReference type="SUPFAM" id="SSF144091">
    <property type="entry name" value="Rhomboid-like"/>
    <property type="match status" value="1"/>
</dbReference>
<evidence type="ECO:0000256" key="1">
    <source>
        <dbReference type="ARBA" id="ARBA00004141"/>
    </source>
</evidence>